<proteinExistence type="predicted"/>
<dbReference type="Proteomes" id="UP000229411">
    <property type="component" value="Segment"/>
</dbReference>
<sequence>MEHSFELTMEDYTIILNALHYYKKVEKRENFSHFDEERINKLRDKMAYQLIPSARSKP</sequence>
<accession>A0A1D7RMD1</accession>
<evidence type="ECO:0000313" key="1">
    <source>
        <dbReference type="EMBL" id="AOO02555.1"/>
    </source>
</evidence>
<organism evidence="1 2">
    <name type="scientific">Synechococcus phage S-RIM2</name>
    <dbReference type="NCBI Taxonomy" id="687800"/>
    <lineage>
        <taxon>Viruses</taxon>
        <taxon>Duplodnaviria</taxon>
        <taxon>Heunggongvirae</taxon>
        <taxon>Uroviricota</taxon>
        <taxon>Caudoviricetes</taxon>
        <taxon>Pantevenvirales</taxon>
        <taxon>Kyanoviridae</taxon>
        <taxon>Nerrivikvirus</taxon>
        <taxon>Nerrivikvirus srim2</taxon>
    </lineage>
</organism>
<gene>
    <name evidence="1" type="ORF">Np200912_117</name>
</gene>
<dbReference type="EMBL" id="KX349249">
    <property type="protein sequence ID" value="AOO02555.1"/>
    <property type="molecule type" value="Genomic_DNA"/>
</dbReference>
<protein>
    <submittedName>
        <fullName evidence="1">Uncharacterized protein</fullName>
    </submittedName>
</protein>
<reference evidence="1 2" key="1">
    <citation type="journal article" date="2016" name="Environ. Microbiol.">
        <title>Genomic diversification of marine cyanophages into stable ecotypes.</title>
        <authorList>
            <person name="Marston M.F."/>
            <person name="Martiny J.B."/>
        </authorList>
    </citation>
    <scope>NUCLEOTIDE SEQUENCE [LARGE SCALE GENOMIC DNA]</scope>
    <source>
        <strain evidence="1">Np_20_0912</strain>
    </source>
</reference>
<name>A0A1D7RMD1_9CAUD</name>
<evidence type="ECO:0000313" key="2">
    <source>
        <dbReference type="Proteomes" id="UP000229411"/>
    </source>
</evidence>